<dbReference type="InterPro" id="IPR036610">
    <property type="entry name" value="PEBP-like_sf"/>
</dbReference>
<dbReference type="Proteomes" id="UP001174908">
    <property type="component" value="Unassembled WGS sequence"/>
</dbReference>
<organism evidence="1 2">
    <name type="scientific">Variovorax dokdonensis</name>
    <dbReference type="NCBI Taxonomy" id="344883"/>
    <lineage>
        <taxon>Bacteria</taxon>
        <taxon>Pseudomonadati</taxon>
        <taxon>Pseudomonadota</taxon>
        <taxon>Betaproteobacteria</taxon>
        <taxon>Burkholderiales</taxon>
        <taxon>Comamonadaceae</taxon>
        <taxon>Variovorax</taxon>
    </lineage>
</organism>
<keyword evidence="2" id="KW-1185">Reference proteome</keyword>
<accession>A0ABT7NAX1</accession>
<dbReference type="Pfam" id="PF01161">
    <property type="entry name" value="PBP"/>
    <property type="match status" value="1"/>
</dbReference>
<evidence type="ECO:0000313" key="2">
    <source>
        <dbReference type="Proteomes" id="UP001174908"/>
    </source>
</evidence>
<dbReference type="PANTHER" id="PTHR30289:SF1">
    <property type="entry name" value="PEBP (PHOSPHATIDYLETHANOLAMINE-BINDING PROTEIN) FAMILY PROTEIN"/>
    <property type="match status" value="1"/>
</dbReference>
<dbReference type="InterPro" id="IPR008914">
    <property type="entry name" value="PEBP"/>
</dbReference>
<reference evidence="1" key="1">
    <citation type="submission" date="2023-06" db="EMBL/GenBank/DDBJ databases">
        <authorList>
            <person name="Jiang Y."/>
            <person name="Liu Q."/>
        </authorList>
    </citation>
    <scope>NUCLEOTIDE SEQUENCE</scope>
    <source>
        <strain evidence="1">CGMCC 1.12089</strain>
    </source>
</reference>
<proteinExistence type="predicted"/>
<dbReference type="GO" id="GO:0004860">
    <property type="term" value="F:protein kinase inhibitor activity"/>
    <property type="evidence" value="ECO:0007669"/>
    <property type="project" value="UniProtKB-KW"/>
</dbReference>
<dbReference type="EMBL" id="JASZYV010000002">
    <property type="protein sequence ID" value="MDM0045081.1"/>
    <property type="molecule type" value="Genomic_DNA"/>
</dbReference>
<gene>
    <name evidence="1" type="ORF">QTH91_11360</name>
</gene>
<sequence>MAFTLRSPSFGEQDTLPLQFVHQAMGAGGDNISPELVWEGAPEGTKSFALTMYDPDAPTGSGWWHWVVYDIPATATSLPQGAGNGDGAALPGGAKQGRTDFGTAGYGGAAPPPGHGPHRYIFTLYALKTDKLDVPADATAAYVGFNIHFAKIAEAKLTAVYQR</sequence>
<dbReference type="SUPFAM" id="SSF49777">
    <property type="entry name" value="PEBP-like"/>
    <property type="match status" value="1"/>
</dbReference>
<dbReference type="NCBIfam" id="TIGR00481">
    <property type="entry name" value="YbhB/YbcL family Raf kinase inhibitor-like protein"/>
    <property type="match status" value="1"/>
</dbReference>
<protein>
    <submittedName>
        <fullName evidence="1">YbhB/YbcL family Raf kinase inhibitor-like protein</fullName>
    </submittedName>
</protein>
<keyword evidence="1" id="KW-0649">Protein kinase inhibitor</keyword>
<comment type="caution">
    <text evidence="1">The sequence shown here is derived from an EMBL/GenBank/DDBJ whole genome shotgun (WGS) entry which is preliminary data.</text>
</comment>
<dbReference type="InterPro" id="IPR005247">
    <property type="entry name" value="YbhB_YbcL/LppC-like"/>
</dbReference>
<dbReference type="PANTHER" id="PTHR30289">
    <property type="entry name" value="UNCHARACTERIZED PROTEIN YBCL-RELATED"/>
    <property type="match status" value="1"/>
</dbReference>
<dbReference type="Gene3D" id="3.90.280.10">
    <property type="entry name" value="PEBP-like"/>
    <property type="match status" value="1"/>
</dbReference>
<dbReference type="CDD" id="cd00865">
    <property type="entry name" value="PEBP_bact_arch"/>
    <property type="match status" value="1"/>
</dbReference>
<evidence type="ECO:0000313" key="1">
    <source>
        <dbReference type="EMBL" id="MDM0045081.1"/>
    </source>
</evidence>
<name>A0ABT7NAX1_9BURK</name>
<dbReference type="RefSeq" id="WP_286660183.1">
    <property type="nucleotide sequence ID" value="NZ_JASZYV010000002.1"/>
</dbReference>